<keyword evidence="6 11" id="KW-0418">Kinase</keyword>
<dbReference type="EC" id="2.7.13.3" evidence="2"/>
<sequence length="471" mass="51919">MAETRRRRDEHDRRWLRDRGGGHDRTWLRNRGWVHDRGWARTRGTSDTSEVRSAVLRFLAIGVITLVAVLIPVYAWIHGQAEQRALSEAILRTHQLADFTVGPLLDRAVRAGDESAISRVNAGLKPWMADGSLVRVKIWSGDGKILYSDSADLIGDTYPLPAWSPDLLSGGREHAWLGQPIGLDTVNEAAAGELVEINVRATDAEGWPVIFEAYYDDEAVQNAQSRLMLDVLPVLVVSLVLLQLAQLLPAIGLARRIQAGQASRRRLVQHAIVASDFERRRIARELHDEVIQDLAGLSYALEAEERHGASERRALTGQARGILLRNLRTLRAITTELYPPDLERLGLNEALRRLLDHVADTGIVVHSELSPDVPSDKERIAVLYRVAREALANVVKHSRASVVDLVITGDAVTTSLSIRDNGRGFDPAAAAPGGHLGLRIMRDTVQMTEGSLSITSVVGEGTTVLVRIRRA</sequence>
<dbReference type="GO" id="GO:0046983">
    <property type="term" value="F:protein dimerization activity"/>
    <property type="evidence" value="ECO:0007669"/>
    <property type="project" value="InterPro"/>
</dbReference>
<evidence type="ECO:0000256" key="9">
    <source>
        <dbReference type="SAM" id="Phobius"/>
    </source>
</evidence>
<feature type="domain" description="Histidine kinase" evidence="10">
    <location>
        <begin position="285"/>
        <end position="471"/>
    </location>
</feature>
<evidence type="ECO:0000256" key="5">
    <source>
        <dbReference type="ARBA" id="ARBA00022741"/>
    </source>
</evidence>
<dbReference type="EMBL" id="JALGAR010000002">
    <property type="protein sequence ID" value="MCI4657999.1"/>
    <property type="molecule type" value="Genomic_DNA"/>
</dbReference>
<keyword evidence="8" id="KW-0902">Two-component regulatory system</keyword>
<dbReference type="GO" id="GO:0005524">
    <property type="term" value="F:ATP binding"/>
    <property type="evidence" value="ECO:0007669"/>
    <property type="project" value="UniProtKB-KW"/>
</dbReference>
<evidence type="ECO:0000256" key="1">
    <source>
        <dbReference type="ARBA" id="ARBA00000085"/>
    </source>
</evidence>
<dbReference type="RefSeq" id="WP_243011801.1">
    <property type="nucleotide sequence ID" value="NZ_JALGAR010000002.1"/>
</dbReference>
<dbReference type="Pfam" id="PF02518">
    <property type="entry name" value="HATPase_c"/>
    <property type="match status" value="1"/>
</dbReference>
<keyword evidence="12" id="KW-1185">Reference proteome</keyword>
<organism evidence="11 12">
    <name type="scientific">Cryobacterium zhongshanensis</name>
    <dbReference type="NCBI Taxonomy" id="2928153"/>
    <lineage>
        <taxon>Bacteria</taxon>
        <taxon>Bacillati</taxon>
        <taxon>Actinomycetota</taxon>
        <taxon>Actinomycetes</taxon>
        <taxon>Micrococcales</taxon>
        <taxon>Microbacteriaceae</taxon>
        <taxon>Cryobacterium</taxon>
    </lineage>
</organism>
<keyword evidence="7" id="KW-0067">ATP-binding</keyword>
<proteinExistence type="predicted"/>
<gene>
    <name evidence="11" type="ORF">MQH31_09285</name>
</gene>
<evidence type="ECO:0000256" key="7">
    <source>
        <dbReference type="ARBA" id="ARBA00022840"/>
    </source>
</evidence>
<dbReference type="CDD" id="cd16917">
    <property type="entry name" value="HATPase_UhpB-NarQ-NarX-like"/>
    <property type="match status" value="1"/>
</dbReference>
<keyword evidence="9" id="KW-0472">Membrane</keyword>
<dbReference type="GO" id="GO:0000155">
    <property type="term" value="F:phosphorelay sensor kinase activity"/>
    <property type="evidence" value="ECO:0007669"/>
    <property type="project" value="InterPro"/>
</dbReference>
<dbReference type="PANTHER" id="PTHR24421">
    <property type="entry name" value="NITRATE/NITRITE SENSOR PROTEIN NARX-RELATED"/>
    <property type="match status" value="1"/>
</dbReference>
<dbReference type="InterPro" id="IPR005467">
    <property type="entry name" value="His_kinase_dom"/>
</dbReference>
<reference evidence="11" key="1">
    <citation type="submission" date="2022-03" db="EMBL/GenBank/DDBJ databases">
        <title>Cryobacterium sp. nov. strain ZS14-85, isolated from Antarctic soil.</title>
        <authorList>
            <person name="Li J."/>
            <person name="Niu G."/>
        </authorList>
    </citation>
    <scope>NUCLEOTIDE SEQUENCE</scope>
    <source>
        <strain evidence="11">ZS14-85</strain>
    </source>
</reference>
<dbReference type="PROSITE" id="PS50109">
    <property type="entry name" value="HIS_KIN"/>
    <property type="match status" value="1"/>
</dbReference>
<keyword evidence="3" id="KW-0597">Phosphoprotein</keyword>
<evidence type="ECO:0000256" key="6">
    <source>
        <dbReference type="ARBA" id="ARBA00022777"/>
    </source>
</evidence>
<dbReference type="SMART" id="SM00387">
    <property type="entry name" value="HATPase_c"/>
    <property type="match status" value="1"/>
</dbReference>
<comment type="caution">
    <text evidence="11">The sequence shown here is derived from an EMBL/GenBank/DDBJ whole genome shotgun (WGS) entry which is preliminary data.</text>
</comment>
<dbReference type="InterPro" id="IPR011712">
    <property type="entry name" value="Sig_transdc_His_kin_sub3_dim/P"/>
</dbReference>
<evidence type="ECO:0000256" key="4">
    <source>
        <dbReference type="ARBA" id="ARBA00022679"/>
    </source>
</evidence>
<evidence type="ECO:0000313" key="12">
    <source>
        <dbReference type="Proteomes" id="UP001165341"/>
    </source>
</evidence>
<dbReference type="Proteomes" id="UP001165341">
    <property type="component" value="Unassembled WGS sequence"/>
</dbReference>
<protein>
    <recommendedName>
        <fullName evidence="2">histidine kinase</fullName>
        <ecNumber evidence="2">2.7.13.3</ecNumber>
    </recommendedName>
</protein>
<dbReference type="InterPro" id="IPR003594">
    <property type="entry name" value="HATPase_dom"/>
</dbReference>
<dbReference type="InterPro" id="IPR036890">
    <property type="entry name" value="HATPase_C_sf"/>
</dbReference>
<dbReference type="Gene3D" id="3.30.565.10">
    <property type="entry name" value="Histidine kinase-like ATPase, C-terminal domain"/>
    <property type="match status" value="1"/>
</dbReference>
<feature type="transmembrane region" description="Helical" evidence="9">
    <location>
        <begin position="55"/>
        <end position="77"/>
    </location>
</feature>
<keyword evidence="5" id="KW-0547">Nucleotide-binding</keyword>
<evidence type="ECO:0000259" key="10">
    <source>
        <dbReference type="PROSITE" id="PS50109"/>
    </source>
</evidence>
<accession>A0AA41UH46</accession>
<keyword evidence="4" id="KW-0808">Transferase</keyword>
<comment type="catalytic activity">
    <reaction evidence="1">
        <text>ATP + protein L-histidine = ADP + protein N-phospho-L-histidine.</text>
        <dbReference type="EC" id="2.7.13.3"/>
    </reaction>
</comment>
<keyword evidence="9" id="KW-0812">Transmembrane</keyword>
<dbReference type="PANTHER" id="PTHR24421:SF10">
    <property type="entry name" value="NITRATE_NITRITE SENSOR PROTEIN NARQ"/>
    <property type="match status" value="1"/>
</dbReference>
<dbReference type="GO" id="GO:0016020">
    <property type="term" value="C:membrane"/>
    <property type="evidence" value="ECO:0007669"/>
    <property type="project" value="InterPro"/>
</dbReference>
<dbReference type="Gene3D" id="1.20.5.1930">
    <property type="match status" value="1"/>
</dbReference>
<dbReference type="AlphaFoldDB" id="A0AA41UH46"/>
<dbReference type="Pfam" id="PF07730">
    <property type="entry name" value="HisKA_3"/>
    <property type="match status" value="1"/>
</dbReference>
<evidence type="ECO:0000256" key="3">
    <source>
        <dbReference type="ARBA" id="ARBA00022553"/>
    </source>
</evidence>
<evidence type="ECO:0000256" key="8">
    <source>
        <dbReference type="ARBA" id="ARBA00023012"/>
    </source>
</evidence>
<dbReference type="InterPro" id="IPR050482">
    <property type="entry name" value="Sensor_HK_TwoCompSys"/>
</dbReference>
<name>A0AA41UH46_9MICO</name>
<evidence type="ECO:0000313" key="11">
    <source>
        <dbReference type="EMBL" id="MCI4657999.1"/>
    </source>
</evidence>
<dbReference type="SUPFAM" id="SSF55874">
    <property type="entry name" value="ATPase domain of HSP90 chaperone/DNA topoisomerase II/histidine kinase"/>
    <property type="match status" value="1"/>
</dbReference>
<keyword evidence="9" id="KW-1133">Transmembrane helix</keyword>
<evidence type="ECO:0000256" key="2">
    <source>
        <dbReference type="ARBA" id="ARBA00012438"/>
    </source>
</evidence>